<dbReference type="Proteomes" id="UP000807342">
    <property type="component" value="Unassembled WGS sequence"/>
</dbReference>
<evidence type="ECO:0000313" key="1">
    <source>
        <dbReference type="EMBL" id="KAF9440272.1"/>
    </source>
</evidence>
<dbReference type="AlphaFoldDB" id="A0A9P6BV42"/>
<sequence>MPSHSKSIQNCLNNFKSTAKHVLKFLSPQKKVKWQWTREIESHDVISDQATEAIIHSDNDVAVAPEDSFGVFESLSHPDPPTSAPSSTILEFMLPPIPL</sequence>
<keyword evidence="2" id="KW-1185">Reference proteome</keyword>
<protein>
    <submittedName>
        <fullName evidence="1">Uncharacterized protein</fullName>
    </submittedName>
</protein>
<name>A0A9P6BV42_9AGAR</name>
<dbReference type="EMBL" id="MU152682">
    <property type="protein sequence ID" value="KAF9440272.1"/>
    <property type="molecule type" value="Genomic_DNA"/>
</dbReference>
<organism evidence="1 2">
    <name type="scientific">Macrolepiota fuliginosa MF-IS2</name>
    <dbReference type="NCBI Taxonomy" id="1400762"/>
    <lineage>
        <taxon>Eukaryota</taxon>
        <taxon>Fungi</taxon>
        <taxon>Dikarya</taxon>
        <taxon>Basidiomycota</taxon>
        <taxon>Agaricomycotina</taxon>
        <taxon>Agaricomycetes</taxon>
        <taxon>Agaricomycetidae</taxon>
        <taxon>Agaricales</taxon>
        <taxon>Agaricineae</taxon>
        <taxon>Agaricaceae</taxon>
        <taxon>Macrolepiota</taxon>
    </lineage>
</organism>
<proteinExistence type="predicted"/>
<accession>A0A9P6BV42</accession>
<evidence type="ECO:0000313" key="2">
    <source>
        <dbReference type="Proteomes" id="UP000807342"/>
    </source>
</evidence>
<comment type="caution">
    <text evidence="1">The sequence shown here is derived from an EMBL/GenBank/DDBJ whole genome shotgun (WGS) entry which is preliminary data.</text>
</comment>
<gene>
    <name evidence="1" type="ORF">P691DRAFT_768013</name>
</gene>
<reference evidence="1" key="1">
    <citation type="submission" date="2020-11" db="EMBL/GenBank/DDBJ databases">
        <authorList>
            <consortium name="DOE Joint Genome Institute"/>
            <person name="Ahrendt S."/>
            <person name="Riley R."/>
            <person name="Andreopoulos W."/>
            <person name="Labutti K."/>
            <person name="Pangilinan J."/>
            <person name="Ruiz-Duenas F.J."/>
            <person name="Barrasa J.M."/>
            <person name="Sanchez-Garcia M."/>
            <person name="Camarero S."/>
            <person name="Miyauchi S."/>
            <person name="Serrano A."/>
            <person name="Linde D."/>
            <person name="Babiker R."/>
            <person name="Drula E."/>
            <person name="Ayuso-Fernandez I."/>
            <person name="Pacheco R."/>
            <person name="Padilla G."/>
            <person name="Ferreira P."/>
            <person name="Barriuso J."/>
            <person name="Kellner H."/>
            <person name="Castanera R."/>
            <person name="Alfaro M."/>
            <person name="Ramirez L."/>
            <person name="Pisabarro A.G."/>
            <person name="Kuo A."/>
            <person name="Tritt A."/>
            <person name="Lipzen A."/>
            <person name="He G."/>
            <person name="Yan M."/>
            <person name="Ng V."/>
            <person name="Cullen D."/>
            <person name="Martin F."/>
            <person name="Rosso M.-N."/>
            <person name="Henrissat B."/>
            <person name="Hibbett D."/>
            <person name="Martinez A.T."/>
            <person name="Grigoriev I.V."/>
        </authorList>
    </citation>
    <scope>NUCLEOTIDE SEQUENCE</scope>
    <source>
        <strain evidence="1">MF-IS2</strain>
    </source>
</reference>